<evidence type="ECO:0000259" key="1">
    <source>
        <dbReference type="Pfam" id="PF22725"/>
    </source>
</evidence>
<dbReference type="SUPFAM" id="SSF55347">
    <property type="entry name" value="Glyceraldehyde-3-phosphate dehydrogenase-like, C-terminal domain"/>
    <property type="match status" value="1"/>
</dbReference>
<reference evidence="2 3" key="1">
    <citation type="submission" date="2018-06" db="EMBL/GenBank/DDBJ databases">
        <title>Genomic Encyclopedia of Archaeal and Bacterial Type Strains, Phase II (KMG-II): from individual species to whole genera.</title>
        <authorList>
            <person name="Goeker M."/>
        </authorList>
    </citation>
    <scope>NUCLEOTIDE SEQUENCE [LARGE SCALE GENOMIC DNA]</scope>
    <source>
        <strain evidence="2 3">DSM 21851</strain>
    </source>
</reference>
<organism evidence="2 3">
    <name type="scientific">Larkinella arboricola</name>
    <dbReference type="NCBI Taxonomy" id="643671"/>
    <lineage>
        <taxon>Bacteria</taxon>
        <taxon>Pseudomonadati</taxon>
        <taxon>Bacteroidota</taxon>
        <taxon>Cytophagia</taxon>
        <taxon>Cytophagales</taxon>
        <taxon>Spirosomataceae</taxon>
        <taxon>Larkinella</taxon>
    </lineage>
</organism>
<proteinExistence type="predicted"/>
<dbReference type="OrthoDB" id="9815825at2"/>
<sequence>MNASEKPIRGTIVAGDRIQRSPGEVIAGNPEARRALHNALMRHQDGFDSLPNRYPTALHRLKDVIKSGVLGNIRLVQVSCYWKRDEGYYTSGSWHGRRELTEDALYTHFFHYINLLHNLFGGIRPTEARLMNLDHPTDRDDNGFVLFSLSGGGTGCLSFATATWGSTFENSLTLLAENGSMKVSGDYLDRVDYCYIRNHNRPEWAPAN</sequence>
<evidence type="ECO:0000313" key="2">
    <source>
        <dbReference type="EMBL" id="RAK02581.1"/>
    </source>
</evidence>
<dbReference type="Proteomes" id="UP000248790">
    <property type="component" value="Unassembled WGS sequence"/>
</dbReference>
<dbReference type="RefSeq" id="WP_111626769.1">
    <property type="nucleotide sequence ID" value="NZ_QLMC01000001.1"/>
</dbReference>
<dbReference type="EMBL" id="QLMC01000001">
    <property type="protein sequence ID" value="RAK02581.1"/>
    <property type="molecule type" value="Genomic_DNA"/>
</dbReference>
<evidence type="ECO:0000313" key="3">
    <source>
        <dbReference type="Proteomes" id="UP000248790"/>
    </source>
</evidence>
<gene>
    <name evidence="2" type="ORF">LX87_00701</name>
</gene>
<name>A0A327X771_LARAB</name>
<accession>A0A327X771</accession>
<dbReference type="Pfam" id="PF22725">
    <property type="entry name" value="GFO_IDH_MocA_C3"/>
    <property type="match status" value="1"/>
</dbReference>
<protein>
    <submittedName>
        <fullName evidence="2">Oxidoreductase family protein</fullName>
    </submittedName>
</protein>
<comment type="caution">
    <text evidence="2">The sequence shown here is derived from an EMBL/GenBank/DDBJ whole genome shotgun (WGS) entry which is preliminary data.</text>
</comment>
<dbReference type="AlphaFoldDB" id="A0A327X771"/>
<dbReference type="InterPro" id="IPR055170">
    <property type="entry name" value="GFO_IDH_MocA-like_dom"/>
</dbReference>
<feature type="domain" description="GFO/IDH/MocA-like oxidoreductase" evidence="1">
    <location>
        <begin position="60"/>
        <end position="181"/>
    </location>
</feature>
<dbReference type="Gene3D" id="3.30.360.10">
    <property type="entry name" value="Dihydrodipicolinate Reductase, domain 2"/>
    <property type="match status" value="1"/>
</dbReference>
<keyword evidence="3" id="KW-1185">Reference proteome</keyword>